<evidence type="ECO:0000259" key="3">
    <source>
        <dbReference type="Pfam" id="PF15902"/>
    </source>
</evidence>
<dbReference type="InterPro" id="IPR050310">
    <property type="entry name" value="VPS10-sortilin"/>
</dbReference>
<feature type="domain" description="Sortilin N-terminal" evidence="3">
    <location>
        <begin position="84"/>
        <end position="207"/>
    </location>
</feature>
<accession>A0A1M7Z4M8</accession>
<dbReference type="GO" id="GO:0016020">
    <property type="term" value="C:membrane"/>
    <property type="evidence" value="ECO:0007669"/>
    <property type="project" value="TreeGrafter"/>
</dbReference>
<dbReference type="OrthoDB" id="9757809at2"/>
<proteinExistence type="predicted"/>
<gene>
    <name evidence="4" type="ORF">SAMN04488108_0436</name>
</gene>
<dbReference type="STRING" id="1073327.SAMN04488108_0436"/>
<dbReference type="InterPro" id="IPR015943">
    <property type="entry name" value="WD40/YVTN_repeat-like_dom_sf"/>
</dbReference>
<protein>
    <recommendedName>
        <fullName evidence="3">Sortilin N-terminal domain-containing protein</fullName>
    </recommendedName>
</protein>
<dbReference type="CDD" id="cd15482">
    <property type="entry name" value="Sialidase_non-viral"/>
    <property type="match status" value="1"/>
</dbReference>
<evidence type="ECO:0000313" key="5">
    <source>
        <dbReference type="Proteomes" id="UP000184609"/>
    </source>
</evidence>
<feature type="coiled-coil region" evidence="2">
    <location>
        <begin position="925"/>
        <end position="959"/>
    </location>
</feature>
<sequence length="1036" mass="115065">MIKFKEVLFKRKLNGAFLLGAGLLLSIPSFGLEKSAHLADPDSLYMKTLKFRNVGPTRGGRVTAVSGVANNPGTFYMGSTGGGVWKTDDYGITYSNLSDGFFASPSIGAISVYQENPKIVYVGTGSDGLRSNVIAGKGMYKSEDSGKTWKSVGLEESGLIGAVEIHPSDPNTVLVAAIGQPFQRNEERGVFKTTDGGESWKKVLYHSDSVGAVDLEFAPGNPDVIYTALWRAERKPWTVISGADGVGGIYKSTDGGETWTKKSQGLPAGLIGKIDLAVSDADPNRLYALVEAPGEEGGLYRSDDQGETFYFVSNKDGLLDRPFYYTNIESNPKNADVLFSMSTGFYKSTDAGKTWKTMRTPHGDNHDMWIHPQDTSLFIQANDGGVNVTTNGGRTWSSQHNQATAELYQVEVDDQYPYWLYAGQQDNTTIAVPSLPPYSAPGGASGLWMEVGGCETGPVVPKPGDPNIVFANCKGRFGVYDKRTGQEQQFYVGASNIYGHDPEDLTYRFQRVSPIHVSPHDPNTVYHTSQYVHRTKDNGITWERISPDLTANEPDKQVISGSPITRDITGEEYYSTIYEINESRIEKGVIWVGANDGPIHVTRNDGASWDDVTPKGLPKGGRVDCIDPSPHTKGKAYASILRYQLGDWKPYIYKTEDYGKTWTLLTDGQNGIPEDFPTRTVREDPDRKGVLYAGTEYGLFISLNDGETWESFQQNLPITPITDIKVYRQDLILSTMGRGFWIMDNITPIHQIADAKNSNGPFLYEPKDAIRYYYRGNSERSTPHYPSVALAVDYFVPEGYSGEMTLEIVNKNGEVIRSYTSQQQASSSEETDMATNFYFQDFQSKLDSTAGLHRFEWDMKYPGPWDENKRIAYQRGPMVEPGEFTVRLITDGNIQAQGFAVNADPRLEGVSQSDLESQVALVKQIIDLESEVKKASKLIEDQQGKLKEDESKKAQLELEGLKAVQTQLVNADQIYPQPMLIAQLQYLRSMLERADQRPGKDAYDRYEELHAKWDKLKADLAKIGLEGTELDRITKE</sequence>
<dbReference type="Pfam" id="PF15902">
    <property type="entry name" value="Sortilin-Vps10"/>
    <property type="match status" value="1"/>
</dbReference>
<reference evidence="5" key="1">
    <citation type="submission" date="2016-12" db="EMBL/GenBank/DDBJ databases">
        <authorList>
            <person name="Varghese N."/>
            <person name="Submissions S."/>
        </authorList>
    </citation>
    <scope>NUCLEOTIDE SEQUENCE [LARGE SCALE GENOMIC DNA]</scope>
    <source>
        <strain evidence="5">DSM 25035</strain>
    </source>
</reference>
<keyword evidence="2" id="KW-0175">Coiled coil</keyword>
<dbReference type="AlphaFoldDB" id="A0A1M7Z4M8"/>
<dbReference type="Proteomes" id="UP000184609">
    <property type="component" value="Unassembled WGS sequence"/>
</dbReference>
<dbReference type="PANTHER" id="PTHR12106">
    <property type="entry name" value="SORTILIN RELATED"/>
    <property type="match status" value="1"/>
</dbReference>
<dbReference type="RefSeq" id="WP_073570104.1">
    <property type="nucleotide sequence ID" value="NZ_FRXN01000001.1"/>
</dbReference>
<dbReference type="Gene3D" id="2.130.10.10">
    <property type="entry name" value="YVTN repeat-like/Quinoprotein amine dehydrogenase"/>
    <property type="match status" value="4"/>
</dbReference>
<name>A0A1M7Z4M8_9BACT</name>
<dbReference type="InterPro" id="IPR031778">
    <property type="entry name" value="Sortilin_N"/>
</dbReference>
<dbReference type="InterPro" id="IPR036278">
    <property type="entry name" value="Sialidase_sf"/>
</dbReference>
<evidence type="ECO:0000256" key="2">
    <source>
        <dbReference type="SAM" id="Coils"/>
    </source>
</evidence>
<dbReference type="PANTHER" id="PTHR12106:SF27">
    <property type="entry name" value="SORTILIN-RELATED RECEPTOR"/>
    <property type="match status" value="1"/>
</dbReference>
<evidence type="ECO:0000256" key="1">
    <source>
        <dbReference type="ARBA" id="ARBA00022737"/>
    </source>
</evidence>
<keyword evidence="1" id="KW-0677">Repeat</keyword>
<dbReference type="EMBL" id="FRXN01000001">
    <property type="protein sequence ID" value="SHO59898.1"/>
    <property type="molecule type" value="Genomic_DNA"/>
</dbReference>
<organism evidence="4 5">
    <name type="scientific">Algoriphagus zhangzhouensis</name>
    <dbReference type="NCBI Taxonomy" id="1073327"/>
    <lineage>
        <taxon>Bacteria</taxon>
        <taxon>Pseudomonadati</taxon>
        <taxon>Bacteroidota</taxon>
        <taxon>Cytophagia</taxon>
        <taxon>Cytophagales</taxon>
        <taxon>Cyclobacteriaceae</taxon>
        <taxon>Algoriphagus</taxon>
    </lineage>
</organism>
<keyword evidence="5" id="KW-1185">Reference proteome</keyword>
<dbReference type="GO" id="GO:0006892">
    <property type="term" value="P:post-Golgi vesicle-mediated transport"/>
    <property type="evidence" value="ECO:0007669"/>
    <property type="project" value="TreeGrafter"/>
</dbReference>
<dbReference type="SUPFAM" id="SSF50939">
    <property type="entry name" value="Sialidases"/>
    <property type="match status" value="2"/>
</dbReference>
<evidence type="ECO:0000313" key="4">
    <source>
        <dbReference type="EMBL" id="SHO59898.1"/>
    </source>
</evidence>